<keyword evidence="5 7" id="KW-1133">Transmembrane helix</keyword>
<dbReference type="PANTHER" id="PTHR43163">
    <property type="entry name" value="DIPEPTIDE TRANSPORT SYSTEM PERMEASE PROTEIN DPPB-RELATED"/>
    <property type="match status" value="1"/>
</dbReference>
<gene>
    <name evidence="9" type="ORF">HNR13_004056</name>
</gene>
<keyword evidence="4 7" id="KW-0812">Transmembrane</keyword>
<evidence type="ECO:0000256" key="2">
    <source>
        <dbReference type="ARBA" id="ARBA00022448"/>
    </source>
</evidence>
<evidence type="ECO:0000256" key="6">
    <source>
        <dbReference type="ARBA" id="ARBA00023136"/>
    </source>
</evidence>
<feature type="transmembrane region" description="Helical" evidence="7">
    <location>
        <begin position="141"/>
        <end position="165"/>
    </location>
</feature>
<dbReference type="CDD" id="cd06261">
    <property type="entry name" value="TM_PBP2"/>
    <property type="match status" value="1"/>
</dbReference>
<evidence type="ECO:0000259" key="8">
    <source>
        <dbReference type="PROSITE" id="PS50928"/>
    </source>
</evidence>
<dbReference type="RefSeq" id="WP_179608676.1">
    <property type="nucleotide sequence ID" value="NZ_BAABEH010000001.1"/>
</dbReference>
<dbReference type="SUPFAM" id="SSF161098">
    <property type="entry name" value="MetI-like"/>
    <property type="match status" value="1"/>
</dbReference>
<dbReference type="EMBL" id="JACCFL010000001">
    <property type="protein sequence ID" value="NYJ25769.1"/>
    <property type="molecule type" value="Genomic_DNA"/>
</dbReference>
<evidence type="ECO:0000313" key="10">
    <source>
        <dbReference type="Proteomes" id="UP000578352"/>
    </source>
</evidence>
<comment type="caution">
    <text evidence="9">The sequence shown here is derived from an EMBL/GenBank/DDBJ whole genome shotgun (WGS) entry which is preliminary data.</text>
</comment>
<name>A0A853D013_9MICO</name>
<sequence>MSGRYAFVLRRVAYAIPLTLCVVLLVFLLLKITPGDPARLVVGLRASPEQLAIARQQLGLDKPAIVQFFDYVANVFTGDFGFSFKSQQPVTAVIAERLPVSLWLLGFAALFSVILSVPVAIASARKPGGVFDHSARGAGLLLFAMPSFWTGIILVLLVALPTGWFPVGGFGYTTVDHLRSIVLPAITLAVTMAPLQIRSLRASLIAVRESEYITAARTLGVSSARVTRRFVLRNASPPTVSVLALNIGYMLFGAVVVETTFALPGLGQGIVLASRQRDIPLIQGYTIVFAIAVILVYLIADVVTAILDPRLKVDS</sequence>
<dbReference type="PANTHER" id="PTHR43163:SF6">
    <property type="entry name" value="DIPEPTIDE TRANSPORT SYSTEM PERMEASE PROTEIN DPPB-RELATED"/>
    <property type="match status" value="1"/>
</dbReference>
<feature type="transmembrane region" description="Helical" evidence="7">
    <location>
        <begin position="282"/>
        <end position="307"/>
    </location>
</feature>
<reference evidence="9 10" key="1">
    <citation type="submission" date="2020-07" db="EMBL/GenBank/DDBJ databases">
        <title>Sequencing the genomes of 1000 actinobacteria strains.</title>
        <authorList>
            <person name="Klenk H.-P."/>
        </authorList>
    </citation>
    <scope>NUCLEOTIDE SEQUENCE [LARGE SCALE GENOMIC DNA]</scope>
    <source>
        <strain evidence="9 10">DSM 15165</strain>
    </source>
</reference>
<feature type="transmembrane region" description="Helical" evidence="7">
    <location>
        <begin position="100"/>
        <end position="121"/>
    </location>
</feature>
<keyword evidence="2 7" id="KW-0813">Transport</keyword>
<evidence type="ECO:0000313" key="9">
    <source>
        <dbReference type="EMBL" id="NYJ25769.1"/>
    </source>
</evidence>
<dbReference type="PROSITE" id="PS50928">
    <property type="entry name" value="ABC_TM1"/>
    <property type="match status" value="1"/>
</dbReference>
<dbReference type="GO" id="GO:0005886">
    <property type="term" value="C:plasma membrane"/>
    <property type="evidence" value="ECO:0007669"/>
    <property type="project" value="UniProtKB-SubCell"/>
</dbReference>
<dbReference type="AlphaFoldDB" id="A0A853D013"/>
<dbReference type="Pfam" id="PF19300">
    <property type="entry name" value="BPD_transp_1_N"/>
    <property type="match status" value="1"/>
</dbReference>
<dbReference type="GO" id="GO:0055085">
    <property type="term" value="P:transmembrane transport"/>
    <property type="evidence" value="ECO:0007669"/>
    <property type="project" value="InterPro"/>
</dbReference>
<protein>
    <submittedName>
        <fullName evidence="9">Peptide/nickel transport system permease protein</fullName>
    </submittedName>
</protein>
<keyword evidence="3" id="KW-1003">Cell membrane</keyword>
<dbReference type="Proteomes" id="UP000578352">
    <property type="component" value="Unassembled WGS sequence"/>
</dbReference>
<proteinExistence type="inferred from homology"/>
<feature type="transmembrane region" description="Helical" evidence="7">
    <location>
        <begin position="12"/>
        <end position="30"/>
    </location>
</feature>
<feature type="domain" description="ABC transmembrane type-1" evidence="8">
    <location>
        <begin position="98"/>
        <end position="300"/>
    </location>
</feature>
<dbReference type="InterPro" id="IPR045621">
    <property type="entry name" value="BPD_transp_1_N"/>
</dbReference>
<keyword evidence="6 7" id="KW-0472">Membrane</keyword>
<organism evidence="9 10">
    <name type="scientific">Leifsonia shinshuensis</name>
    <dbReference type="NCBI Taxonomy" id="150026"/>
    <lineage>
        <taxon>Bacteria</taxon>
        <taxon>Bacillati</taxon>
        <taxon>Actinomycetota</taxon>
        <taxon>Actinomycetes</taxon>
        <taxon>Micrococcales</taxon>
        <taxon>Microbacteriaceae</taxon>
        <taxon>Leifsonia</taxon>
    </lineage>
</organism>
<comment type="similarity">
    <text evidence="7">Belongs to the binding-protein-dependent transport system permease family.</text>
</comment>
<evidence type="ECO:0000256" key="4">
    <source>
        <dbReference type="ARBA" id="ARBA00022692"/>
    </source>
</evidence>
<feature type="transmembrane region" description="Helical" evidence="7">
    <location>
        <begin position="242"/>
        <end position="262"/>
    </location>
</feature>
<dbReference type="Pfam" id="PF00528">
    <property type="entry name" value="BPD_transp_1"/>
    <property type="match status" value="1"/>
</dbReference>
<evidence type="ECO:0000256" key="1">
    <source>
        <dbReference type="ARBA" id="ARBA00004651"/>
    </source>
</evidence>
<dbReference type="InterPro" id="IPR000515">
    <property type="entry name" value="MetI-like"/>
</dbReference>
<evidence type="ECO:0000256" key="5">
    <source>
        <dbReference type="ARBA" id="ARBA00022989"/>
    </source>
</evidence>
<dbReference type="InterPro" id="IPR035906">
    <property type="entry name" value="MetI-like_sf"/>
</dbReference>
<evidence type="ECO:0000256" key="3">
    <source>
        <dbReference type="ARBA" id="ARBA00022475"/>
    </source>
</evidence>
<accession>A0A853D013</accession>
<evidence type="ECO:0000256" key="7">
    <source>
        <dbReference type="RuleBase" id="RU363032"/>
    </source>
</evidence>
<comment type="subcellular location">
    <subcellularLocation>
        <location evidence="1 7">Cell membrane</location>
        <topology evidence="1 7">Multi-pass membrane protein</topology>
    </subcellularLocation>
</comment>
<dbReference type="Gene3D" id="1.10.3720.10">
    <property type="entry name" value="MetI-like"/>
    <property type="match status" value="1"/>
</dbReference>